<dbReference type="OrthoDB" id="9787344at2"/>
<dbReference type="GO" id="GO:0003677">
    <property type="term" value="F:DNA binding"/>
    <property type="evidence" value="ECO:0007669"/>
    <property type="project" value="UniProtKB-KW"/>
</dbReference>
<dbReference type="Gene3D" id="3.40.50.2300">
    <property type="match status" value="1"/>
</dbReference>
<dbReference type="InterPro" id="IPR011006">
    <property type="entry name" value="CheY-like_superfamily"/>
</dbReference>
<evidence type="ECO:0000313" key="5">
    <source>
        <dbReference type="Proteomes" id="UP000094313"/>
    </source>
</evidence>
<organism evidence="4 5">
    <name type="scientific">Pedobacter steynii</name>
    <dbReference type="NCBI Taxonomy" id="430522"/>
    <lineage>
        <taxon>Bacteria</taxon>
        <taxon>Pseudomonadati</taxon>
        <taxon>Bacteroidota</taxon>
        <taxon>Sphingobacteriia</taxon>
        <taxon>Sphingobacteriales</taxon>
        <taxon>Sphingobacteriaceae</taxon>
        <taxon>Pedobacter</taxon>
    </lineage>
</organism>
<dbReference type="Proteomes" id="UP000094313">
    <property type="component" value="Chromosome"/>
</dbReference>
<dbReference type="AlphaFoldDB" id="A0A1D7QK53"/>
<evidence type="ECO:0000256" key="1">
    <source>
        <dbReference type="PROSITE-ProRule" id="PRU00169"/>
    </source>
</evidence>
<dbReference type="Pfam" id="PF04397">
    <property type="entry name" value="LytTR"/>
    <property type="match status" value="1"/>
</dbReference>
<dbReference type="InterPro" id="IPR007492">
    <property type="entry name" value="LytTR_DNA-bd_dom"/>
</dbReference>
<feature type="domain" description="Response regulatory" evidence="2">
    <location>
        <begin position="2"/>
        <end position="115"/>
    </location>
</feature>
<evidence type="ECO:0000313" key="4">
    <source>
        <dbReference type="EMBL" id="AOM78993.1"/>
    </source>
</evidence>
<dbReference type="Pfam" id="PF00072">
    <property type="entry name" value="Response_reg"/>
    <property type="match status" value="1"/>
</dbReference>
<keyword evidence="1" id="KW-0597">Phosphoprotein</keyword>
<name>A0A1D7QK53_9SPHI</name>
<dbReference type="PANTHER" id="PTHR37299">
    <property type="entry name" value="TRANSCRIPTIONAL REGULATOR-RELATED"/>
    <property type="match status" value="1"/>
</dbReference>
<evidence type="ECO:0000259" key="3">
    <source>
        <dbReference type="PROSITE" id="PS50930"/>
    </source>
</evidence>
<dbReference type="PROSITE" id="PS50930">
    <property type="entry name" value="HTH_LYTTR"/>
    <property type="match status" value="1"/>
</dbReference>
<protein>
    <submittedName>
        <fullName evidence="4">DNA-binding response regulator</fullName>
    </submittedName>
</protein>
<dbReference type="Gene3D" id="2.40.50.1020">
    <property type="entry name" value="LytTr DNA-binding domain"/>
    <property type="match status" value="1"/>
</dbReference>
<dbReference type="SMART" id="SM00850">
    <property type="entry name" value="LytTR"/>
    <property type="match status" value="1"/>
</dbReference>
<gene>
    <name evidence="4" type="ORF">BFS30_18555</name>
</gene>
<dbReference type="FunFam" id="3.40.50.2300:FF:000361">
    <property type="entry name" value="Two-component system response regulator"/>
    <property type="match status" value="1"/>
</dbReference>
<dbReference type="InterPro" id="IPR046947">
    <property type="entry name" value="LytR-like"/>
</dbReference>
<evidence type="ECO:0000259" key="2">
    <source>
        <dbReference type="PROSITE" id="PS50110"/>
    </source>
</evidence>
<dbReference type="InterPro" id="IPR001789">
    <property type="entry name" value="Sig_transdc_resp-reg_receiver"/>
</dbReference>
<feature type="modified residue" description="4-aspartylphosphate" evidence="1">
    <location>
        <position position="55"/>
    </location>
</feature>
<dbReference type="GO" id="GO:0000156">
    <property type="term" value="F:phosphorelay response regulator activity"/>
    <property type="evidence" value="ECO:0007669"/>
    <property type="project" value="InterPro"/>
</dbReference>
<dbReference type="PANTHER" id="PTHR37299:SF1">
    <property type="entry name" value="STAGE 0 SPORULATION PROTEIN A HOMOLOG"/>
    <property type="match status" value="1"/>
</dbReference>
<accession>A0A1D7QK53</accession>
<dbReference type="SUPFAM" id="SSF52172">
    <property type="entry name" value="CheY-like"/>
    <property type="match status" value="1"/>
</dbReference>
<sequence>MNILIIEDEKPNANRLIKLLAEIREDAVITGVLASVEESVNYLTQHPQPDLIMMDIRLGDGLCFEIFPKVEIHCPVIFTTAYDEYALRAFKIYSLAYLLKPIEKNELKDALGLYDHILQETNPNKALDQLVDYIKSKSVIYRSRFLLPYKDGYKTILVSSIDYIYSEHKITHLVLDDNTDIIVPFTMDELEDQLDPVCFFRANRQHMIFVNSILSIHNYFNGKLKVILKSKSSGEIIISKEKSGQFKAWLDR</sequence>
<dbReference type="RefSeq" id="WP_069380656.1">
    <property type="nucleotide sequence ID" value="NZ_CP017141.1"/>
</dbReference>
<dbReference type="EMBL" id="CP017141">
    <property type="protein sequence ID" value="AOM78993.1"/>
    <property type="molecule type" value="Genomic_DNA"/>
</dbReference>
<dbReference type="SMART" id="SM00448">
    <property type="entry name" value="REC"/>
    <property type="match status" value="1"/>
</dbReference>
<feature type="domain" description="HTH LytTR-type" evidence="3">
    <location>
        <begin position="145"/>
        <end position="252"/>
    </location>
</feature>
<reference evidence="4 5" key="1">
    <citation type="submission" date="2016-08" db="EMBL/GenBank/DDBJ databases">
        <authorList>
            <person name="Seilhamer J.J."/>
        </authorList>
    </citation>
    <scope>NUCLEOTIDE SEQUENCE [LARGE SCALE GENOMIC DNA]</scope>
    <source>
        <strain evidence="4 5">DX4</strain>
    </source>
</reference>
<keyword evidence="5" id="KW-1185">Reference proteome</keyword>
<dbReference type="KEGG" id="psty:BFS30_18555"/>
<dbReference type="PROSITE" id="PS50110">
    <property type="entry name" value="RESPONSE_REGULATORY"/>
    <property type="match status" value="1"/>
</dbReference>
<proteinExistence type="predicted"/>
<keyword evidence="4" id="KW-0238">DNA-binding</keyword>